<evidence type="ECO:0000256" key="1">
    <source>
        <dbReference type="SAM" id="MobiDB-lite"/>
    </source>
</evidence>
<dbReference type="EMBL" id="CP022540">
    <property type="protein sequence ID" value="ASP19014.1"/>
    <property type="molecule type" value="Genomic_DNA"/>
</dbReference>
<name>A0A222DYG5_9RHOB</name>
<sequence>MTRIAPQQAYTVLGVTPEDDFATIRKAWVRLVKANHPDALGGDIETATRRLSRINDAYDSLRWHNPEKQRIHQAREAQRRQEARAARTRHVDALRAGRPTPTADTSAPRDDTGEAAFPNQQAPALVVRQGPGNQLAEKAHRKYGDVQKICETATQAIMTRTA</sequence>
<dbReference type="RefSeq" id="WP_094033327.1">
    <property type="nucleotide sequence ID" value="NZ_CP022540.1"/>
</dbReference>
<feature type="domain" description="J" evidence="2">
    <location>
        <begin position="8"/>
        <end position="75"/>
    </location>
</feature>
<keyword evidence="4" id="KW-1185">Reference proteome</keyword>
<evidence type="ECO:0000259" key="2">
    <source>
        <dbReference type="PROSITE" id="PS50076"/>
    </source>
</evidence>
<proteinExistence type="predicted"/>
<dbReference type="AlphaFoldDB" id="A0A222DYG5"/>
<evidence type="ECO:0000313" key="4">
    <source>
        <dbReference type="Proteomes" id="UP000203589"/>
    </source>
</evidence>
<reference evidence="3 4" key="1">
    <citation type="submission" date="2017-07" db="EMBL/GenBank/DDBJ databases">
        <title>Genome Sequence of Antarctobacter heliothermus Strain SMS3 Isolated from a culture of the Diatom Skeletonema marinoi.</title>
        <authorList>
            <person name="Topel M."/>
            <person name="Pinder M.I.M."/>
            <person name="Johansson O.N."/>
            <person name="Kourtchenko O."/>
            <person name="Godhe A."/>
            <person name="Clarke A.K."/>
        </authorList>
    </citation>
    <scope>NUCLEOTIDE SEQUENCE [LARGE SCALE GENOMIC DNA]</scope>
    <source>
        <strain evidence="3 4">SMS3</strain>
    </source>
</reference>
<feature type="compositionally biased region" description="Basic and acidic residues" evidence="1">
    <location>
        <begin position="73"/>
        <end position="95"/>
    </location>
</feature>
<dbReference type="CDD" id="cd06257">
    <property type="entry name" value="DnaJ"/>
    <property type="match status" value="1"/>
</dbReference>
<dbReference type="PROSITE" id="PS50076">
    <property type="entry name" value="DNAJ_2"/>
    <property type="match status" value="1"/>
</dbReference>
<evidence type="ECO:0000313" key="3">
    <source>
        <dbReference type="EMBL" id="ASP19014.1"/>
    </source>
</evidence>
<dbReference type="InterPro" id="IPR001623">
    <property type="entry name" value="DnaJ_domain"/>
</dbReference>
<feature type="region of interest" description="Disordered" evidence="1">
    <location>
        <begin position="73"/>
        <end position="116"/>
    </location>
</feature>
<dbReference type="KEGG" id="aht:ANTHELSMS3_00289"/>
<organism evidence="3 4">
    <name type="scientific">Antarctobacter heliothermus</name>
    <dbReference type="NCBI Taxonomy" id="74033"/>
    <lineage>
        <taxon>Bacteria</taxon>
        <taxon>Pseudomonadati</taxon>
        <taxon>Pseudomonadota</taxon>
        <taxon>Alphaproteobacteria</taxon>
        <taxon>Rhodobacterales</taxon>
        <taxon>Roseobacteraceae</taxon>
        <taxon>Antarctobacter</taxon>
    </lineage>
</organism>
<protein>
    <submittedName>
        <fullName evidence="3">Dna-J like membrane chaperone protein</fullName>
    </submittedName>
</protein>
<dbReference type="Pfam" id="PF00226">
    <property type="entry name" value="DnaJ"/>
    <property type="match status" value="1"/>
</dbReference>
<dbReference type="SMART" id="SM00271">
    <property type="entry name" value="DnaJ"/>
    <property type="match status" value="1"/>
</dbReference>
<dbReference type="Gene3D" id="1.10.287.110">
    <property type="entry name" value="DnaJ domain"/>
    <property type="match status" value="1"/>
</dbReference>
<dbReference type="OrthoDB" id="9786294at2"/>
<dbReference type="Proteomes" id="UP000203589">
    <property type="component" value="Chromosome"/>
</dbReference>
<accession>A0A222DYG5</accession>
<dbReference type="SUPFAM" id="SSF46565">
    <property type="entry name" value="Chaperone J-domain"/>
    <property type="match status" value="1"/>
</dbReference>
<dbReference type="InterPro" id="IPR036869">
    <property type="entry name" value="J_dom_sf"/>
</dbReference>
<gene>
    <name evidence="3" type="ORF">ANTHELSMS3_00289</name>
</gene>